<sequence>MRSILLVGSIGAGKTTFRQCLQGLPIEYAKTQAIETFATTIDTPGEYLEVGRYKHALMLASYDVDVVVLIQSATADETRFPPGFATTFNREVLGVVTKAGIATDGQIHEAIEHLTSAGAGEILAVDSVTGEGFDQVREVLCRTPS</sequence>
<dbReference type="PANTHER" id="PTHR40453:SF1">
    <property type="entry name" value="PROTEIN YOEF"/>
    <property type="match status" value="1"/>
</dbReference>
<dbReference type="Proteomes" id="UP000678513">
    <property type="component" value="Chromosome"/>
</dbReference>
<protein>
    <submittedName>
        <fullName evidence="2">EutP/PduV family microcompartment system protein</fullName>
    </submittedName>
</protein>
<accession>A0ABX7Y499</accession>
<dbReference type="Pfam" id="PF10662">
    <property type="entry name" value="PduV-EutP"/>
    <property type="match status" value="1"/>
</dbReference>
<evidence type="ECO:0000256" key="1">
    <source>
        <dbReference type="PIRNR" id="PIRNR036409"/>
    </source>
</evidence>
<dbReference type="Gene3D" id="3.40.50.300">
    <property type="entry name" value="P-loop containing nucleotide triphosphate hydrolases"/>
    <property type="match status" value="1"/>
</dbReference>
<dbReference type="CDD" id="cd00882">
    <property type="entry name" value="Ras_like_GTPase"/>
    <property type="match status" value="1"/>
</dbReference>
<dbReference type="SUPFAM" id="SSF52540">
    <property type="entry name" value="P-loop containing nucleoside triphosphate hydrolases"/>
    <property type="match status" value="1"/>
</dbReference>
<reference evidence="2 3" key="1">
    <citation type="submission" date="2021-03" db="EMBL/GenBank/DDBJ databases">
        <title>Human Oral Microbial Genomes.</title>
        <authorList>
            <person name="Johnston C.D."/>
            <person name="Chen T."/>
            <person name="Dewhirst F.E."/>
        </authorList>
    </citation>
    <scope>NUCLEOTIDE SEQUENCE [LARGE SCALE GENOMIC DNA]</scope>
    <source>
        <strain evidence="2 3">DSMZ 100122</strain>
    </source>
</reference>
<dbReference type="InterPro" id="IPR012381">
    <property type="entry name" value="EutP_PduV"/>
</dbReference>
<keyword evidence="3" id="KW-1185">Reference proteome</keyword>
<name>A0ABX7Y499_9ACTN</name>
<dbReference type="RefSeq" id="WP_212323461.1">
    <property type="nucleotide sequence ID" value="NZ_AP024463.1"/>
</dbReference>
<proteinExistence type="inferred from homology"/>
<dbReference type="NCBIfam" id="TIGR02528">
    <property type="entry name" value="EutP"/>
    <property type="match status" value="1"/>
</dbReference>
<gene>
    <name evidence="2" type="primary">eutP</name>
    <name evidence="2" type="ORF">J5A65_14165</name>
</gene>
<comment type="similarity">
    <text evidence="1">Belongs to the EutP/PduV family.</text>
</comment>
<evidence type="ECO:0000313" key="3">
    <source>
        <dbReference type="Proteomes" id="UP000678513"/>
    </source>
</evidence>
<keyword evidence="1" id="KW-0547">Nucleotide-binding</keyword>
<dbReference type="EMBL" id="CP072384">
    <property type="protein sequence ID" value="QUC08030.1"/>
    <property type="molecule type" value="Genomic_DNA"/>
</dbReference>
<dbReference type="PANTHER" id="PTHR40453">
    <property type="entry name" value="PROTEIN YOEF"/>
    <property type="match status" value="1"/>
</dbReference>
<evidence type="ECO:0000313" key="2">
    <source>
        <dbReference type="EMBL" id="QUC08030.1"/>
    </source>
</evidence>
<organism evidence="2 3">
    <name type="scientific">Arachnia rubra</name>
    <dbReference type="NCBI Taxonomy" id="1547448"/>
    <lineage>
        <taxon>Bacteria</taxon>
        <taxon>Bacillati</taxon>
        <taxon>Actinomycetota</taxon>
        <taxon>Actinomycetes</taxon>
        <taxon>Propionibacteriales</taxon>
        <taxon>Propionibacteriaceae</taxon>
        <taxon>Arachnia</taxon>
    </lineage>
</organism>
<dbReference type="PIRSF" id="PIRSF036409">
    <property type="entry name" value="EutP_PduV"/>
    <property type="match status" value="1"/>
</dbReference>
<dbReference type="InterPro" id="IPR027417">
    <property type="entry name" value="P-loop_NTPase"/>
</dbReference>